<keyword evidence="2" id="KW-1133">Transmembrane helix</keyword>
<dbReference type="GO" id="GO:0004519">
    <property type="term" value="F:endonuclease activity"/>
    <property type="evidence" value="ECO:0007669"/>
    <property type="project" value="UniProtKB-KW"/>
</dbReference>
<keyword evidence="2" id="KW-0472">Membrane</keyword>
<feature type="domain" description="Endonuclease/exonuclease/phosphatase" evidence="3">
    <location>
        <begin position="111"/>
        <end position="306"/>
    </location>
</feature>
<dbReference type="InterPro" id="IPR005135">
    <property type="entry name" value="Endo/exonuclease/phosphatase"/>
</dbReference>
<organism evidence="4 5">
    <name type="scientific">Aequorivita marisscotiae</name>
    <dbReference type="NCBI Taxonomy" id="3040348"/>
    <lineage>
        <taxon>Bacteria</taxon>
        <taxon>Pseudomonadati</taxon>
        <taxon>Bacteroidota</taxon>
        <taxon>Flavobacteriia</taxon>
        <taxon>Flavobacteriales</taxon>
        <taxon>Flavobacteriaceae</taxon>
        <taxon>Aequorivita</taxon>
    </lineage>
</organism>
<dbReference type="InterPro" id="IPR036691">
    <property type="entry name" value="Endo/exonu/phosph_ase_sf"/>
</dbReference>
<keyword evidence="4" id="KW-0255">Endonuclease</keyword>
<reference evidence="4 5" key="1">
    <citation type="submission" date="2023-04" db="EMBL/GenBank/DDBJ databases">
        <title>Taxonomic identification of the Arctic strain Aequorivita sp. nov. and transcriptomic analysis in response to temperature stress.</title>
        <authorList>
            <person name="Liu W."/>
            <person name="Cong B."/>
            <person name="Lin J."/>
        </authorList>
    </citation>
    <scope>NUCLEOTIDE SEQUENCE [LARGE SCALE GENOMIC DNA]</scope>
    <source>
        <strain evidence="4 5">Ant34-E75</strain>
    </source>
</reference>
<keyword evidence="5" id="KW-1185">Reference proteome</keyword>
<keyword evidence="4" id="KW-0378">Hydrolase</keyword>
<name>A0ABY8KU65_9FLAO</name>
<feature type="transmembrane region" description="Helical" evidence="2">
    <location>
        <begin position="56"/>
        <end position="77"/>
    </location>
</feature>
<evidence type="ECO:0000313" key="5">
    <source>
        <dbReference type="Proteomes" id="UP001238523"/>
    </source>
</evidence>
<keyword evidence="2" id="KW-0812">Transmembrane</keyword>
<evidence type="ECO:0000313" key="4">
    <source>
        <dbReference type="EMBL" id="WGF92971.1"/>
    </source>
</evidence>
<protein>
    <submittedName>
        <fullName evidence="4">Endonuclease/exonuclease/phosphatase family protein</fullName>
    </submittedName>
</protein>
<evidence type="ECO:0000256" key="1">
    <source>
        <dbReference type="SAM" id="MobiDB-lite"/>
    </source>
</evidence>
<keyword evidence="4" id="KW-0540">Nuclease</keyword>
<dbReference type="Pfam" id="PF03372">
    <property type="entry name" value="Exo_endo_phos"/>
    <property type="match status" value="1"/>
</dbReference>
<dbReference type="EMBL" id="CP122379">
    <property type="protein sequence ID" value="WGF92971.1"/>
    <property type="molecule type" value="Genomic_DNA"/>
</dbReference>
<dbReference type="Proteomes" id="UP001238523">
    <property type="component" value="Chromosome"/>
</dbReference>
<feature type="transmembrane region" description="Helical" evidence="2">
    <location>
        <begin position="6"/>
        <end position="24"/>
    </location>
</feature>
<dbReference type="RefSeq" id="WP_279449045.1">
    <property type="nucleotide sequence ID" value="NZ_CP122379.1"/>
</dbReference>
<dbReference type="Gene3D" id="3.60.10.10">
    <property type="entry name" value="Endonuclease/exonuclease/phosphatase"/>
    <property type="match status" value="1"/>
</dbReference>
<gene>
    <name evidence="4" type="ORF">QCQ61_01960</name>
</gene>
<evidence type="ECO:0000256" key="2">
    <source>
        <dbReference type="SAM" id="Phobius"/>
    </source>
</evidence>
<feature type="transmembrane region" description="Helical" evidence="2">
    <location>
        <begin position="31"/>
        <end position="50"/>
    </location>
</feature>
<sequence length="346" mass="40568">MVLYVLMLFFIISPFFPATGNPHWFFRTADFVRLQSLFIQLVLLGLFFYFEENYSAFSYALAIALIASVLYQLYKVFPYSFLFPRRRSHAASDGHVSILAGNVLQTNTSYPQFLAEVKRFKPDLVLVMESNKDWENGLSELENNYPFTVKVPLENFYGMHLYSKKELKNVEVKYQIEGDKPSIFFDYYTDKYSPIFFCCLHPAPPSPTENETSKERDAELMITGKRIRKLDKPTVVCGDMNDVVWSRTTRLFKKMTGMIDPRVGRGFFSTYHANYFFLRFPLDHLFHTRDLYVGKMIRSKNFGSDHFAMYYEIHHKKKVKTPENPKLNGEEKEEIEELVDEGKNNT</sequence>
<dbReference type="SUPFAM" id="SSF56219">
    <property type="entry name" value="DNase I-like"/>
    <property type="match status" value="1"/>
</dbReference>
<proteinExistence type="predicted"/>
<feature type="region of interest" description="Disordered" evidence="1">
    <location>
        <begin position="320"/>
        <end position="346"/>
    </location>
</feature>
<evidence type="ECO:0000259" key="3">
    <source>
        <dbReference type="Pfam" id="PF03372"/>
    </source>
</evidence>
<accession>A0ABY8KU65</accession>